<feature type="signal peptide" evidence="1">
    <location>
        <begin position="1"/>
        <end position="22"/>
    </location>
</feature>
<dbReference type="OrthoDB" id="1092930at2"/>
<dbReference type="PROSITE" id="PS51257">
    <property type="entry name" value="PROKAR_LIPOPROTEIN"/>
    <property type="match status" value="1"/>
</dbReference>
<dbReference type="AlphaFoldDB" id="A0A419W3N6"/>
<evidence type="ECO:0000256" key="1">
    <source>
        <dbReference type="SAM" id="SignalP"/>
    </source>
</evidence>
<protein>
    <submittedName>
        <fullName evidence="2">Uncharacterized protein DUF4270</fullName>
    </submittedName>
</protein>
<evidence type="ECO:0000313" key="2">
    <source>
        <dbReference type="EMBL" id="RKD90095.1"/>
    </source>
</evidence>
<dbReference type="Pfam" id="PF14092">
    <property type="entry name" value="DUF4270"/>
    <property type="match status" value="1"/>
</dbReference>
<keyword evidence="3" id="KW-1185">Reference proteome</keyword>
<keyword evidence="1" id="KW-0732">Signal</keyword>
<accession>A0A419W3N6</accession>
<dbReference type="Proteomes" id="UP000283387">
    <property type="component" value="Unassembled WGS sequence"/>
</dbReference>
<dbReference type="InterPro" id="IPR025366">
    <property type="entry name" value="DUF4270"/>
</dbReference>
<proteinExistence type="predicted"/>
<reference evidence="2 3" key="1">
    <citation type="submission" date="2018-09" db="EMBL/GenBank/DDBJ databases">
        <title>Genomic Encyclopedia of Archaeal and Bacterial Type Strains, Phase II (KMG-II): from individual species to whole genera.</title>
        <authorList>
            <person name="Goeker M."/>
        </authorList>
    </citation>
    <scope>NUCLEOTIDE SEQUENCE [LARGE SCALE GENOMIC DNA]</scope>
    <source>
        <strain evidence="2 3">DSM 27148</strain>
    </source>
</reference>
<evidence type="ECO:0000313" key="3">
    <source>
        <dbReference type="Proteomes" id="UP000283387"/>
    </source>
</evidence>
<name>A0A419W3N6_9BACT</name>
<dbReference type="RefSeq" id="WP_120271525.1">
    <property type="nucleotide sequence ID" value="NZ_RAPN01000001.1"/>
</dbReference>
<feature type="chain" id="PRO_5019050075" evidence="1">
    <location>
        <begin position="23"/>
        <end position="445"/>
    </location>
</feature>
<comment type="caution">
    <text evidence="2">The sequence shown here is derived from an EMBL/GenBank/DDBJ whole genome shotgun (WGS) entry which is preliminary data.</text>
</comment>
<dbReference type="EMBL" id="RAPN01000001">
    <property type="protein sequence ID" value="RKD90095.1"/>
    <property type="molecule type" value="Genomic_DNA"/>
</dbReference>
<organism evidence="2 3">
    <name type="scientific">Mangrovibacterium diazotrophicum</name>
    <dbReference type="NCBI Taxonomy" id="1261403"/>
    <lineage>
        <taxon>Bacteria</taxon>
        <taxon>Pseudomonadati</taxon>
        <taxon>Bacteroidota</taxon>
        <taxon>Bacteroidia</taxon>
        <taxon>Marinilabiliales</taxon>
        <taxon>Prolixibacteraceae</taxon>
        <taxon>Mangrovibacterium</taxon>
    </lineage>
</organism>
<gene>
    <name evidence="2" type="ORF">BC643_0431</name>
</gene>
<sequence length="445" mass="49736">MIKNRLLVFVWAVLLASCSTDVGNFQIGEDLVDKQSTILMTDSFSVKFSTVVMDSIATSDPTVALVGKYENDQIGTTELKHYFNFDRSSDISSILDNTGTKIEILDSLTLKLKYTGFNIGDTTQTFTIELHRLAKELELQDVGSTTDYLFNISSFPYDETPLATYSFTPYPNIDDSVEFRIDDTFAETLFEQFVNSADSVSSNEYFNSYLRGFVLVAPEANAVLGFDTDEGIQMVMYTHIVAADVTENEYDFDLTTENTNFNQSIADRTGSLFENLVERTTAVSSTDADGLAYTQGSTGVACRLDFPTINEVFTLEDHILIKAELILIPAAENNYRDLPSSLIFYTSNKTNKLGDNLTVTSSSGTETAVTATLVSNYLTGTFYYVADLSTYFLTELSDYYYDTNIGLLVMFPSTDWYNKSQLLLFSDSKVSQLSPKLNLYFLKNE</sequence>